<gene>
    <name evidence="1" type="ORF">EV652_117158</name>
</gene>
<sequence>MTDWARVRADGYAVPTDRPLTDLVAELSGLLRSPDPVTRDAHGYAVLATWIGRGVLSADQLRELGDEMVTRFADPEIQTRTFAPLILDSIVSAGVFEPSWVPPFERWYVAEEDLRGYDAKLGWLHAVAHGADLLGTLGLHPAVEPVQMLRLGIGRLLTPTSYVLRDLEDDRLGYALAVTMTRADLAEIDAVDWLDPVLRALATPPVEGITPEVTNTLRTLRALYLLVDHGTRLPGANLPTRIPHRDQVKSKLTEVVRIVTPHYL</sequence>
<organism evidence="1 2">
    <name type="scientific">Kribbella steppae</name>
    <dbReference type="NCBI Taxonomy" id="2512223"/>
    <lineage>
        <taxon>Bacteria</taxon>
        <taxon>Bacillati</taxon>
        <taxon>Actinomycetota</taxon>
        <taxon>Actinomycetes</taxon>
        <taxon>Propionibacteriales</taxon>
        <taxon>Kribbellaceae</taxon>
        <taxon>Kribbella</taxon>
    </lineage>
</organism>
<name>A0A4R2H2Z0_9ACTN</name>
<evidence type="ECO:0000313" key="1">
    <source>
        <dbReference type="EMBL" id="TCO17705.1"/>
    </source>
</evidence>
<comment type="caution">
    <text evidence="1">The sequence shown here is derived from an EMBL/GenBank/DDBJ whole genome shotgun (WGS) entry which is preliminary data.</text>
</comment>
<reference evidence="1 2" key="1">
    <citation type="journal article" date="2015" name="Stand. Genomic Sci.">
        <title>Genomic Encyclopedia of Bacterial and Archaeal Type Strains, Phase III: the genomes of soil and plant-associated and newly described type strains.</title>
        <authorList>
            <person name="Whitman W.B."/>
            <person name="Woyke T."/>
            <person name="Klenk H.P."/>
            <person name="Zhou Y."/>
            <person name="Lilburn T.G."/>
            <person name="Beck B.J."/>
            <person name="De Vos P."/>
            <person name="Vandamme P."/>
            <person name="Eisen J.A."/>
            <person name="Garrity G."/>
            <person name="Hugenholtz P."/>
            <person name="Kyrpides N.C."/>
        </authorList>
    </citation>
    <scope>NUCLEOTIDE SEQUENCE [LARGE SCALE GENOMIC DNA]</scope>
    <source>
        <strain evidence="1 2">VKM Ac-2572</strain>
    </source>
</reference>
<dbReference type="OrthoDB" id="7619731at2"/>
<dbReference type="RefSeq" id="WP_132214521.1">
    <property type="nucleotide sequence ID" value="NZ_SLWN01000017.1"/>
</dbReference>
<accession>A0A4R2H2Z0</accession>
<dbReference type="InterPro" id="IPR021247">
    <property type="entry name" value="DUF2785"/>
</dbReference>
<evidence type="ECO:0000313" key="2">
    <source>
        <dbReference type="Proteomes" id="UP000294508"/>
    </source>
</evidence>
<proteinExistence type="predicted"/>
<dbReference type="AlphaFoldDB" id="A0A4R2H2Z0"/>
<keyword evidence="2" id="KW-1185">Reference proteome</keyword>
<protein>
    <submittedName>
        <fullName evidence="1">Uncharacterized protein DUF2785</fullName>
    </submittedName>
</protein>
<dbReference type="Proteomes" id="UP000294508">
    <property type="component" value="Unassembled WGS sequence"/>
</dbReference>
<dbReference type="Pfam" id="PF10978">
    <property type="entry name" value="DUF2785"/>
    <property type="match status" value="1"/>
</dbReference>
<dbReference type="EMBL" id="SLWN01000017">
    <property type="protein sequence ID" value="TCO17705.1"/>
    <property type="molecule type" value="Genomic_DNA"/>
</dbReference>